<keyword evidence="1" id="KW-1133">Transmembrane helix</keyword>
<reference evidence="2" key="3">
    <citation type="journal article" date="2010" name="BMC Evol. Biol.">
        <title>Taxonomic distribution and origins of the extended LHC (light-harvesting complex) antenna protein superfamily.</title>
        <authorList>
            <person name="Engelken J."/>
            <person name="Brinkmann H."/>
            <person name="Adamska I."/>
        </authorList>
    </citation>
    <scope>NUCLEOTIDE SEQUENCE</scope>
</reference>
<organism evidence="2">
    <name type="scientific">Cyanophora paradoxa</name>
    <dbReference type="NCBI Taxonomy" id="2762"/>
    <lineage>
        <taxon>Eukaryota</taxon>
        <taxon>Glaucocystophyceae</taxon>
        <taxon>Cyanophorales</taxon>
        <taxon>Cyanophoraceae</taxon>
        <taxon>Cyanophora</taxon>
    </lineage>
</organism>
<accession>D9PTP9</accession>
<evidence type="ECO:0000256" key="1">
    <source>
        <dbReference type="SAM" id="Phobius"/>
    </source>
</evidence>
<proteinExistence type="evidence at transcript level"/>
<feature type="transmembrane region" description="Helical" evidence="1">
    <location>
        <begin position="117"/>
        <end position="140"/>
    </location>
</feature>
<evidence type="ECO:0000313" key="2">
    <source>
        <dbReference type="EMBL" id="DAA33879.1"/>
    </source>
</evidence>
<dbReference type="EMBL" id="BK006744">
    <property type="protein sequence ID" value="DAA33879.1"/>
    <property type="molecule type" value="mRNA"/>
</dbReference>
<keyword evidence="1" id="KW-0812">Transmembrane</keyword>
<dbReference type="AlphaFoldDB" id="D9PTP9"/>
<gene>
    <name evidence="2" type="primary">OHP1-like.1</name>
</gene>
<keyword evidence="1" id="KW-0472">Membrane</keyword>
<dbReference type="SUPFAM" id="SSF103511">
    <property type="entry name" value="Chlorophyll a-b binding protein"/>
    <property type="match status" value="1"/>
</dbReference>
<feature type="non-terminal residue" evidence="2">
    <location>
        <position position="1"/>
    </location>
</feature>
<protein>
    <submittedName>
        <fullName evidence="2">One-helix protein 1-like protein 1</fullName>
    </submittedName>
</protein>
<reference evidence="2" key="2">
    <citation type="journal article" date="2003" name="Plant Physiol.">
        <title>Light stress-induced one-helix protein of the chlorophyll a/b-binding family associated with photosystem I.</title>
        <authorList>
            <person name="Andersson U."/>
            <person name="Heddad M."/>
            <person name="Adamska I."/>
        </authorList>
    </citation>
    <scope>NUCLEOTIDE SEQUENCE</scope>
</reference>
<sequence length="150" mass="15930">SASFVAPATPAASRASVRSTAFHADIQACSSRPSRAAALRPAATFAAEETRSFFAGQRVQFVAASSSAAQPQAGPAFEVVCQSDVDKEIEKMLAKDANRDRFSFGFVSNAEKINGRAAMIGVIATVIVELISGHPIVYFWDQLTTGNILY</sequence>
<reference evidence="2" key="1">
    <citation type="journal article" date="2000" name="Proc. Natl. Acad. Sci. U.S.A.">
        <title>Light stress-regulated two-helix proteins in Arabidopsis thaliana related to the chlorophyll a/b-binding gene family.</title>
        <authorList>
            <person name="Heddad M."/>
            <person name="Adamska I."/>
        </authorList>
    </citation>
    <scope>NUCLEOTIDE SEQUENCE</scope>
</reference>
<name>D9PTP9_CYAPA</name>